<dbReference type="Gene3D" id="3.10.20.90">
    <property type="entry name" value="Phosphatidylinositol 3-kinase Catalytic Subunit, Chain A, domain 1"/>
    <property type="match status" value="1"/>
</dbReference>
<sequence length="323" mass="37064">MPSVQYKYRSHEPKTHDFDRRFISVAELKKVIFENERLSEEWHDLLLSNAHTKRAYEDPSELIPPDSLVAVQRVPSEIAVRNAEIIARWTPLSALGVGGDIGEHDFTDSKYLWRAYGAATDPKIDDSALEQFFEEGFARKFELDYVSQPIKNLAKQMFMVHVSALKHHDTKPIKITGQEVVFIGGAFMDQLSDVCPMQSTIVVARTVTKFMDRTNRLEEGHRLKLIVVNIEEDVSDLEVDLKRHAEILTWGVAHLSDRFPEIPIAVIPPAMNLLEKEESKKYLGSIKDMKVNYAHVMQSDVTRRRRTEEVVVALWKEIAKLIE</sequence>
<reference evidence="3" key="1">
    <citation type="submission" date="2016-11" db="UniProtKB">
        <authorList>
            <consortium name="WormBaseParasite"/>
        </authorList>
    </citation>
    <scope>IDENTIFICATION</scope>
</reference>
<proteinExistence type="predicted"/>
<feature type="domain" description="DWNN" evidence="1">
    <location>
        <begin position="4"/>
        <end position="75"/>
    </location>
</feature>
<protein>
    <submittedName>
        <fullName evidence="3">DWNN domain-containing protein</fullName>
    </submittedName>
</protein>
<organism evidence="2 3">
    <name type="scientific">Steinernema glaseri</name>
    <dbReference type="NCBI Taxonomy" id="37863"/>
    <lineage>
        <taxon>Eukaryota</taxon>
        <taxon>Metazoa</taxon>
        <taxon>Ecdysozoa</taxon>
        <taxon>Nematoda</taxon>
        <taxon>Chromadorea</taxon>
        <taxon>Rhabditida</taxon>
        <taxon>Tylenchina</taxon>
        <taxon>Panagrolaimomorpha</taxon>
        <taxon>Strongyloidoidea</taxon>
        <taxon>Steinernematidae</taxon>
        <taxon>Steinernema</taxon>
    </lineage>
</organism>
<evidence type="ECO:0000259" key="1">
    <source>
        <dbReference type="PROSITE" id="PS51282"/>
    </source>
</evidence>
<dbReference type="Pfam" id="PF08783">
    <property type="entry name" value="DWNN"/>
    <property type="match status" value="1"/>
</dbReference>
<dbReference type="InterPro" id="IPR014891">
    <property type="entry name" value="DWNN_domain"/>
</dbReference>
<dbReference type="PROSITE" id="PS51282">
    <property type="entry name" value="DWNN"/>
    <property type="match status" value="1"/>
</dbReference>
<keyword evidence="2" id="KW-1185">Reference proteome</keyword>
<dbReference type="WBParaSite" id="L893_g2333.t1">
    <property type="protein sequence ID" value="L893_g2333.t1"/>
    <property type="gene ID" value="L893_g2333"/>
</dbReference>
<evidence type="ECO:0000313" key="3">
    <source>
        <dbReference type="WBParaSite" id="L893_g2333.t1"/>
    </source>
</evidence>
<dbReference type="SMART" id="SM01180">
    <property type="entry name" value="DWNN"/>
    <property type="match status" value="1"/>
</dbReference>
<dbReference type="AlphaFoldDB" id="A0A1I7Z6J4"/>
<evidence type="ECO:0000313" key="2">
    <source>
        <dbReference type="Proteomes" id="UP000095287"/>
    </source>
</evidence>
<name>A0A1I7Z6J4_9BILA</name>
<dbReference type="Proteomes" id="UP000095287">
    <property type="component" value="Unplaced"/>
</dbReference>
<accession>A0A1I7Z6J4</accession>
<dbReference type="GO" id="GO:0008270">
    <property type="term" value="F:zinc ion binding"/>
    <property type="evidence" value="ECO:0007669"/>
    <property type="project" value="InterPro"/>
</dbReference>